<sequence length="538" mass="59705">MVTTAEDDGFAAIWPRLFTRRNLLHAMSVGAGAAVAGSSGLLLSACTAGAPLQATNSSGGALTVSLFNAFPSLDPLAGQFEATQSIANLWSERLYRVDPFPPRAQISPELAKGMPVETSPGVYQVKLEANRKFHNGEDLDADDVVYTLNRIKDPAENIDLARFFELFEEVRSIGRYEVEFKLSVPISLIVERLSVFPVLSRFVPPEQLKLRPVGSGPYRVTSAVSEKSVRLEKFNEYKGPRDQTYEVLDISIVEDGNARISGLRTAKFDVIEQVPPTAYESLKGDHGVKEAAVDSYRSTTLIFNCGKPPFSDARMRRAVCYAIDRDAITRTSFFGLAKPAWGGWIPEEHPEYVRPELVYKYAPTRARQLIREAGYGTDPVPIDFLIFNESYVISQQPIIEQNLRDAGFSPNMVPGGLGLYARVPEGRFSALLGYSDASTGSPDIDFLLRFHFYGPLPRQFAHWNAPALARIERLLDEAIEMNDETQRRQRWSEVQDIVQDEVPIAALHRVKQLTAWRSTLSGYRALPGPGFLPDGVSG</sequence>
<dbReference type="SUPFAM" id="SSF53850">
    <property type="entry name" value="Periplasmic binding protein-like II"/>
    <property type="match status" value="1"/>
</dbReference>
<dbReference type="InterPro" id="IPR039424">
    <property type="entry name" value="SBP_5"/>
</dbReference>
<comment type="caution">
    <text evidence="3">The sequence shown here is derived from an EMBL/GenBank/DDBJ whole genome shotgun (WGS) entry which is preliminary data.</text>
</comment>
<reference evidence="3 4" key="1">
    <citation type="journal article" date="2015" name="Antonie Van Leeuwenhoek">
        <title>Prauserella endophytica sp. nov., an endophytic actinobacterium isolated from Tamarix taklamakanensis.</title>
        <authorList>
            <person name="Liu J.M."/>
            <person name="Habden X."/>
            <person name="Guo L."/>
            <person name="Tuo L."/>
            <person name="Jiang Z.K."/>
            <person name="Liu S.W."/>
            <person name="Liu X.F."/>
            <person name="Chen L."/>
            <person name="Li R.F."/>
            <person name="Zhang Y.Q."/>
            <person name="Sun C.H."/>
        </authorList>
    </citation>
    <scope>NUCLEOTIDE SEQUENCE [LARGE SCALE GENOMIC DNA]</scope>
    <source>
        <strain evidence="3 4">CGMCC 4.7182</strain>
    </source>
</reference>
<evidence type="ECO:0000256" key="1">
    <source>
        <dbReference type="ARBA" id="ARBA00022729"/>
    </source>
</evidence>
<evidence type="ECO:0000313" key="3">
    <source>
        <dbReference type="EMBL" id="TKG66644.1"/>
    </source>
</evidence>
<dbReference type="InterPro" id="IPR006311">
    <property type="entry name" value="TAT_signal"/>
</dbReference>
<proteinExistence type="predicted"/>
<dbReference type="PIRSF" id="PIRSF002741">
    <property type="entry name" value="MppA"/>
    <property type="match status" value="1"/>
</dbReference>
<name>A0ABY2RZC0_9PSEU</name>
<evidence type="ECO:0000259" key="2">
    <source>
        <dbReference type="Pfam" id="PF00496"/>
    </source>
</evidence>
<evidence type="ECO:0000313" key="4">
    <source>
        <dbReference type="Proteomes" id="UP000309992"/>
    </source>
</evidence>
<dbReference type="RefSeq" id="WP_137096207.1">
    <property type="nucleotide sequence ID" value="NZ_SWMS01000015.1"/>
</dbReference>
<organism evidence="3 4">
    <name type="scientific">Prauserella endophytica</name>
    <dbReference type="NCBI Taxonomy" id="1592324"/>
    <lineage>
        <taxon>Bacteria</taxon>
        <taxon>Bacillati</taxon>
        <taxon>Actinomycetota</taxon>
        <taxon>Actinomycetes</taxon>
        <taxon>Pseudonocardiales</taxon>
        <taxon>Pseudonocardiaceae</taxon>
        <taxon>Prauserella</taxon>
        <taxon>Prauserella coralliicola group</taxon>
    </lineage>
</organism>
<dbReference type="Gene3D" id="3.10.105.10">
    <property type="entry name" value="Dipeptide-binding Protein, Domain 3"/>
    <property type="match status" value="1"/>
</dbReference>
<dbReference type="Proteomes" id="UP000309992">
    <property type="component" value="Unassembled WGS sequence"/>
</dbReference>
<accession>A0ABY2RZC0</accession>
<keyword evidence="4" id="KW-1185">Reference proteome</keyword>
<gene>
    <name evidence="3" type="ORF">FCN18_24580</name>
</gene>
<dbReference type="InterPro" id="IPR000914">
    <property type="entry name" value="SBP_5_dom"/>
</dbReference>
<dbReference type="PANTHER" id="PTHR30290:SF38">
    <property type="entry name" value="D,D-DIPEPTIDE-BINDING PERIPLASMIC PROTEIN DDPA-RELATED"/>
    <property type="match status" value="1"/>
</dbReference>
<dbReference type="PANTHER" id="PTHR30290">
    <property type="entry name" value="PERIPLASMIC BINDING COMPONENT OF ABC TRANSPORTER"/>
    <property type="match status" value="1"/>
</dbReference>
<dbReference type="Gene3D" id="3.40.190.10">
    <property type="entry name" value="Periplasmic binding protein-like II"/>
    <property type="match status" value="1"/>
</dbReference>
<dbReference type="Gene3D" id="3.90.76.10">
    <property type="entry name" value="Dipeptide-binding Protein, Domain 1"/>
    <property type="match status" value="1"/>
</dbReference>
<protein>
    <submittedName>
        <fullName evidence="3">ABC transporter substrate-binding protein</fullName>
    </submittedName>
</protein>
<dbReference type="InterPro" id="IPR030678">
    <property type="entry name" value="Peptide/Ni-bd"/>
</dbReference>
<dbReference type="PROSITE" id="PS51318">
    <property type="entry name" value="TAT"/>
    <property type="match status" value="1"/>
</dbReference>
<dbReference type="Pfam" id="PF00496">
    <property type="entry name" value="SBP_bac_5"/>
    <property type="match status" value="1"/>
</dbReference>
<dbReference type="EMBL" id="SWMS01000015">
    <property type="protein sequence ID" value="TKG66644.1"/>
    <property type="molecule type" value="Genomic_DNA"/>
</dbReference>
<feature type="domain" description="Solute-binding protein family 5" evidence="2">
    <location>
        <begin position="106"/>
        <end position="444"/>
    </location>
</feature>
<dbReference type="CDD" id="cd00995">
    <property type="entry name" value="PBP2_NikA_DppA_OppA_like"/>
    <property type="match status" value="1"/>
</dbReference>
<keyword evidence="1" id="KW-0732">Signal</keyword>